<reference evidence="3" key="1">
    <citation type="journal article" date="2019" name="Int. J. Syst. Evol. Microbiol.">
        <title>The Global Catalogue of Microorganisms (GCM) 10K type strain sequencing project: providing services to taxonomists for standard genome sequencing and annotation.</title>
        <authorList>
            <consortium name="The Broad Institute Genomics Platform"/>
            <consortium name="The Broad Institute Genome Sequencing Center for Infectious Disease"/>
            <person name="Wu L."/>
            <person name="Ma J."/>
        </authorList>
    </citation>
    <scope>NUCLEOTIDE SEQUENCE [LARGE SCALE GENOMIC DNA]</scope>
    <source>
        <strain evidence="3">CCTCC AB 2013263</strain>
    </source>
</reference>
<comment type="caution">
    <text evidence="2">The sequence shown here is derived from an EMBL/GenBank/DDBJ whole genome shotgun (WGS) entry which is preliminary data.</text>
</comment>
<evidence type="ECO:0000313" key="2">
    <source>
        <dbReference type="EMBL" id="MFC3860085.1"/>
    </source>
</evidence>
<feature type="region of interest" description="Disordered" evidence="1">
    <location>
        <begin position="1"/>
        <end position="27"/>
    </location>
</feature>
<name>A0ABV8A3W5_9DEIO</name>
<evidence type="ECO:0000313" key="3">
    <source>
        <dbReference type="Proteomes" id="UP001595748"/>
    </source>
</evidence>
<gene>
    <name evidence="2" type="ORF">ACFOPQ_04820</name>
</gene>
<dbReference type="Proteomes" id="UP001595748">
    <property type="component" value="Unassembled WGS sequence"/>
</dbReference>
<keyword evidence="3" id="KW-1185">Reference proteome</keyword>
<organism evidence="2 3">
    <name type="scientific">Deinococcus antarcticus</name>
    <dbReference type="NCBI Taxonomy" id="1298767"/>
    <lineage>
        <taxon>Bacteria</taxon>
        <taxon>Thermotogati</taxon>
        <taxon>Deinococcota</taxon>
        <taxon>Deinococci</taxon>
        <taxon>Deinococcales</taxon>
        <taxon>Deinococcaceae</taxon>
        <taxon>Deinococcus</taxon>
    </lineage>
</organism>
<accession>A0ABV8A3W5</accession>
<sequence length="42" mass="4499">MNASASSGAGGRGNVQHMICDPLSRQFRPENLNSGQLELVKK</sequence>
<dbReference type="RefSeq" id="WP_380076235.1">
    <property type="nucleotide sequence ID" value="NZ_JBHRZF010000044.1"/>
</dbReference>
<evidence type="ECO:0000256" key="1">
    <source>
        <dbReference type="SAM" id="MobiDB-lite"/>
    </source>
</evidence>
<protein>
    <submittedName>
        <fullName evidence="2">Uncharacterized protein</fullName>
    </submittedName>
</protein>
<proteinExistence type="predicted"/>
<dbReference type="EMBL" id="JBHRZF010000044">
    <property type="protein sequence ID" value="MFC3860085.1"/>
    <property type="molecule type" value="Genomic_DNA"/>
</dbReference>